<organism evidence="1 2">
    <name type="scientific">Candidatus Roizmanbacteria bacterium CG_4_8_14_3_um_filter_36_10</name>
    <dbReference type="NCBI Taxonomy" id="1974834"/>
    <lineage>
        <taxon>Bacteria</taxon>
        <taxon>Candidatus Roizmaniibacteriota</taxon>
    </lineage>
</organism>
<comment type="caution">
    <text evidence="1">The sequence shown here is derived from an EMBL/GenBank/DDBJ whole genome shotgun (WGS) entry which is preliminary data.</text>
</comment>
<evidence type="ECO:0000313" key="1">
    <source>
        <dbReference type="EMBL" id="PJC82171.1"/>
    </source>
</evidence>
<proteinExistence type="predicted"/>
<sequence>MQGGLMLCEALPELMGHHVGHPTVALGTSAPTRFRSAKPPVAEQVRYRTFILNPPPKTEWFMG</sequence>
<accession>A0A2M8GNP1</accession>
<name>A0A2M8GNP1_9BACT</name>
<dbReference type="AlphaFoldDB" id="A0A2M8GNP1"/>
<dbReference type="Proteomes" id="UP000229370">
    <property type="component" value="Unassembled WGS sequence"/>
</dbReference>
<reference evidence="2" key="1">
    <citation type="submission" date="2017-09" db="EMBL/GenBank/DDBJ databases">
        <title>Depth-based differentiation of microbial function through sediment-hosted aquifers and enrichment of novel symbionts in the deep terrestrial subsurface.</title>
        <authorList>
            <person name="Probst A.J."/>
            <person name="Ladd B."/>
            <person name="Jarett J.K."/>
            <person name="Geller-Mcgrath D.E."/>
            <person name="Sieber C.M.K."/>
            <person name="Emerson J.B."/>
            <person name="Anantharaman K."/>
            <person name="Thomas B.C."/>
            <person name="Malmstrom R."/>
            <person name="Stieglmeier M."/>
            <person name="Klingl A."/>
            <person name="Woyke T."/>
            <person name="Ryan C.M."/>
            <person name="Banfield J.F."/>
        </authorList>
    </citation>
    <scope>NUCLEOTIDE SEQUENCE [LARGE SCALE GENOMIC DNA]</scope>
</reference>
<evidence type="ECO:0000313" key="2">
    <source>
        <dbReference type="Proteomes" id="UP000229370"/>
    </source>
</evidence>
<dbReference type="EMBL" id="PFQK01000020">
    <property type="protein sequence ID" value="PJC82171.1"/>
    <property type="molecule type" value="Genomic_DNA"/>
</dbReference>
<protein>
    <submittedName>
        <fullName evidence="1">Uncharacterized protein</fullName>
    </submittedName>
</protein>
<gene>
    <name evidence="1" type="ORF">CO007_00760</name>
</gene>